<evidence type="ECO:0000256" key="5">
    <source>
        <dbReference type="ARBA" id="ARBA00023002"/>
    </source>
</evidence>
<keyword evidence="6" id="KW-0472">Membrane</keyword>
<dbReference type="InterPro" id="IPR036197">
    <property type="entry name" value="NarG-like_sf"/>
</dbReference>
<dbReference type="GO" id="GO:0005886">
    <property type="term" value="C:plasma membrane"/>
    <property type="evidence" value="ECO:0007669"/>
    <property type="project" value="UniProtKB-SubCell"/>
</dbReference>
<dbReference type="GO" id="GO:0016740">
    <property type="term" value="F:transferase activity"/>
    <property type="evidence" value="ECO:0007669"/>
    <property type="project" value="UniProtKB-KW"/>
</dbReference>
<evidence type="ECO:0000313" key="9">
    <source>
        <dbReference type="EMBL" id="TDC05176.1"/>
    </source>
</evidence>
<evidence type="ECO:0000313" key="10">
    <source>
        <dbReference type="Proteomes" id="UP000295157"/>
    </source>
</evidence>
<comment type="subcellular location">
    <subcellularLocation>
        <location evidence="1">Cell membrane</location>
        <topology evidence="1">Multi-pass membrane protein</topology>
    </subcellularLocation>
</comment>
<dbReference type="Proteomes" id="UP000295157">
    <property type="component" value="Unassembled WGS sequence"/>
</dbReference>
<evidence type="ECO:0000256" key="4">
    <source>
        <dbReference type="ARBA" id="ARBA00022989"/>
    </source>
</evidence>
<accession>A0A4V2XK60</accession>
<keyword evidence="9" id="KW-0808">Transferase</keyword>
<feature type="domain" description="Aminoglycoside phosphotransferase" evidence="7">
    <location>
        <begin position="178"/>
        <end position="252"/>
    </location>
</feature>
<evidence type="ECO:0000256" key="3">
    <source>
        <dbReference type="ARBA" id="ARBA00022692"/>
    </source>
</evidence>
<dbReference type="GO" id="GO:0016491">
    <property type="term" value="F:oxidoreductase activity"/>
    <property type="evidence" value="ECO:0007669"/>
    <property type="project" value="UniProtKB-KW"/>
</dbReference>
<evidence type="ECO:0000259" key="8">
    <source>
        <dbReference type="Pfam" id="PF02665"/>
    </source>
</evidence>
<keyword evidence="2" id="KW-1003">Cell membrane</keyword>
<comment type="caution">
    <text evidence="9">The sequence shown here is derived from an EMBL/GenBank/DDBJ whole genome shotgun (WGS) entry which is preliminary data.</text>
</comment>
<evidence type="ECO:0000256" key="1">
    <source>
        <dbReference type="ARBA" id="ARBA00004651"/>
    </source>
</evidence>
<dbReference type="Pfam" id="PF01636">
    <property type="entry name" value="APH"/>
    <property type="match status" value="1"/>
</dbReference>
<dbReference type="SUPFAM" id="SSF56112">
    <property type="entry name" value="Protein kinase-like (PK-like)"/>
    <property type="match status" value="1"/>
</dbReference>
<keyword evidence="4" id="KW-1133">Transmembrane helix</keyword>
<dbReference type="Gene3D" id="3.90.1200.10">
    <property type="match status" value="1"/>
</dbReference>
<dbReference type="InterPro" id="IPR002575">
    <property type="entry name" value="Aminoglycoside_PTrfase"/>
</dbReference>
<evidence type="ECO:0000256" key="2">
    <source>
        <dbReference type="ARBA" id="ARBA00022475"/>
    </source>
</evidence>
<evidence type="ECO:0000256" key="6">
    <source>
        <dbReference type="ARBA" id="ARBA00023136"/>
    </source>
</evidence>
<dbReference type="SUPFAM" id="SSF103501">
    <property type="entry name" value="Respiratory nitrate reductase 1 gamma chain"/>
    <property type="match status" value="1"/>
</dbReference>
<organism evidence="9 10">
    <name type="scientific">Nonomuraea longispora</name>
    <dbReference type="NCBI Taxonomy" id="1848320"/>
    <lineage>
        <taxon>Bacteria</taxon>
        <taxon>Bacillati</taxon>
        <taxon>Actinomycetota</taxon>
        <taxon>Actinomycetes</taxon>
        <taxon>Streptosporangiales</taxon>
        <taxon>Streptosporangiaceae</taxon>
        <taxon>Nonomuraea</taxon>
    </lineage>
</organism>
<keyword evidence="3" id="KW-0812">Transmembrane</keyword>
<keyword evidence="5" id="KW-0560">Oxidoreductase</keyword>
<feature type="domain" description="NarG-like" evidence="8">
    <location>
        <begin position="23"/>
        <end position="67"/>
    </location>
</feature>
<name>A0A4V2XK60_9ACTN</name>
<dbReference type="OrthoDB" id="115252at2"/>
<dbReference type="Pfam" id="PF02665">
    <property type="entry name" value="Nitrate_red_gam"/>
    <property type="match status" value="1"/>
</dbReference>
<evidence type="ECO:0000259" key="7">
    <source>
        <dbReference type="Pfam" id="PF01636"/>
    </source>
</evidence>
<dbReference type="InterPro" id="IPR011009">
    <property type="entry name" value="Kinase-like_dom_sf"/>
</dbReference>
<dbReference type="EMBL" id="SMJZ01000074">
    <property type="protein sequence ID" value="TDC05176.1"/>
    <property type="molecule type" value="Genomic_DNA"/>
</dbReference>
<protein>
    <submittedName>
        <fullName evidence="9">Aminoglycoside phosphotransferase</fullName>
    </submittedName>
</protein>
<dbReference type="AlphaFoldDB" id="A0A4V2XK60"/>
<dbReference type="InterPro" id="IPR023234">
    <property type="entry name" value="NarG-like_domain"/>
</dbReference>
<sequence>MHFVQQSLTSGDDVRVRGGSARAGILYTVHTTAGTALLTLLPFSPQMRALSTSLGCLFRPYIVYRRRGRWRAGAPGRGRGAPESTLVKHGYTNSTVGDGALVVKCYQGPESAFRLSTESRYLRRLRGRIPVPRVHQVTATSLTTRWVEGSHGQDLLDDGRAPEVLTECGRMLARIHRLGIVHGDYGPQNMLFHPVTFETTAILDWEWAHPGRPVEDLAWCEWIVRTHHPEHVPLLPCFFAAYGEPVPGWPERHAAMLARCRDLLGFCGRWEPGGGGEKVWRERLDTTSAWAE</sequence>
<proteinExistence type="predicted"/>
<reference evidence="9 10" key="1">
    <citation type="submission" date="2019-02" db="EMBL/GenBank/DDBJ databases">
        <title>Draft genome sequences of novel Actinobacteria.</title>
        <authorList>
            <person name="Sahin N."/>
            <person name="Ay H."/>
            <person name="Saygin H."/>
        </authorList>
    </citation>
    <scope>NUCLEOTIDE SEQUENCE [LARGE SCALE GENOMIC DNA]</scope>
    <source>
        <strain evidence="9 10">KC201</strain>
    </source>
</reference>
<gene>
    <name evidence="9" type="ORF">E1267_20265</name>
</gene>
<keyword evidence="10" id="KW-1185">Reference proteome</keyword>